<feature type="coiled-coil region" evidence="2">
    <location>
        <begin position="2255"/>
        <end position="2282"/>
    </location>
</feature>
<dbReference type="InterPro" id="IPR013320">
    <property type="entry name" value="ConA-like_dom_sf"/>
</dbReference>
<dbReference type="Proteomes" id="UP001162131">
    <property type="component" value="Unassembled WGS sequence"/>
</dbReference>
<feature type="domain" description="TNFR-Cys" evidence="5">
    <location>
        <begin position="634"/>
        <end position="671"/>
    </location>
</feature>
<dbReference type="SUPFAM" id="SSF57184">
    <property type="entry name" value="Growth factor receptor domain"/>
    <property type="match status" value="3"/>
</dbReference>
<feature type="transmembrane region" description="Helical" evidence="3">
    <location>
        <begin position="2461"/>
        <end position="2479"/>
    </location>
</feature>
<dbReference type="PROSITE" id="PS00652">
    <property type="entry name" value="TNFR_NGFR_1"/>
    <property type="match status" value="2"/>
</dbReference>
<evidence type="ECO:0000256" key="4">
    <source>
        <dbReference type="SAM" id="SignalP"/>
    </source>
</evidence>
<evidence type="ECO:0000313" key="6">
    <source>
        <dbReference type="EMBL" id="CAG9333976.1"/>
    </source>
</evidence>
<feature type="domain" description="TNFR-Cys" evidence="5">
    <location>
        <begin position="974"/>
        <end position="1015"/>
    </location>
</feature>
<evidence type="ECO:0000259" key="5">
    <source>
        <dbReference type="PROSITE" id="PS00652"/>
    </source>
</evidence>
<sequence length="2625" mass="297115">MNKLFLVLIVAARQANAGGGGDDSPPPCYENDGHLKIGSSCVSCSVGCKTCFGSAFWYQCASCYSGYELMNNLCLPKVHLQPVSFNFSSQVNLGIEINEVFQAGSNSKNKYPDYDANDPYPTFQRGYYYNNSSYMASDKFNLSPWFSNSFWVKPYSAGSIFLKRDSSSVLLSLSISSNNVLAYSIKLANGVTLSLHHSTINSVLNVWNQIAITCDLAIDQWVTKIQLIHNGKVITESQATIQDWYNDPPTAIIGNDPKGSQTFTGFIWSLKYYDNSTLWHADYQISTYCASGCSFCSEDLTCPDYCDFGQFNDNGVCVDCLSECTYGCRTAERCNICETKECYSCSDSFVCDTCVTRGNLTNRVCECNLNSFFNETTKICDICDNGYCSQCLTVNYFDCKVCGPNYELIGTVCLVHTPSGWDSSKTQPYVAYDIPFWTGAYQGEFGIFKTGEDKTSYYPFNTPEELMDPIPIENRGLYFSNGNFLNSSLIYLPHSFTMIICINPKNGDFLEKGNLSINSNGKASIILQDPLNNLMHIVTLSEFPLKDWTYFTLVVSYFNSTTTLSTYSNGNLLFLYSYYPWIFRDSSLSSMLLARSQDSIYDGFIYIIQEIIGQISDIVSYIENEASLNQLPSCDYDYTFDQNGTCISCNSSCTIGCIRESNCNLCHDQLCRNCSGPLEESTCFNCSWLSHNLYPNECICDDNAFLIKNSSNWYCEHCEYNYCAFCNDNGHFECQGCKSGVLVNTVCLDEYPLGYFECSGKNCLLSQINPNENFRGRYGIFIGGSTKDLFPHFNGSEKEDPTPVDRRGFYFDGALQFFQTEHFTYLGHIFSIGGWFSVLGTGDILEHYNRLLLASNGSLSITLQDRDQKEFTFTSPGMIFSGWSHLAYTVFYANSTTSLKVFLNNEVFFERDFPNLLFRDISNSTLFIGKSPNSNFYGFLYNFKMWNFAKQAFIYEFKNEVCGYGKNGTCLPLCSIDEYYQEWEGSEPSCEKCLRSCDKGCIRKDTCNICQDVLCAVCPYFGRTRCSQCIPYAYGIEKCKCIENYCLSLDRLSCIKFPYENSPEKYWIHFLPNTTIIVGKWSDDFVINTIHPWMIDVHLLDSDVVTFSNKACTFNPFYENFTCSFNVLVDPSYDNKNGPITIKAKFQGYVYPMTFPVSYDDFSVSLMSRPERLGVVFYAGYNYIQITPDEELSFNDDLCSDENCTHAACDELLSQKSISSIGSNIDCTYSGPGIISIYVGHVKDNTNSLIFRENVFYGSSTNEKNLKYLAIPWKLQKPPLPVASIVPLAETCCSCIAIFDGSRSSTRLGSLKYLWILSEFMLYSGDDTERITNITLQSCNIAKDHKQFNVTLIVTDNFDQQASASMTVDMTSDDVLIRGWKDPKIKTTINDISKLIFDYQKSSKIHLDPNPMVIWSLFKKLSTRGLLGSKIYESAGVEFDYTFTQKGEYIIVLDAYFNNNTYKISANASIIANPPVPDLVLSGVNTYVFANSNITVNLTASYKGEVFELDKGYAFINKIECSNGEFIEVAGDIFKLRVFNKERIFNCSFTIGLRDYPEYESEVSWLYVVKGNIPRVYIVSMFPYLDPSAPVRLIADVADSLRMIISWREKNGHPFIATTPTDQPSMTIQEFSMLCGLDYEFEITVIDPVSFVPVKASIKRYVNCPPNSGTFEVDPKEGRALDTQFNVLFAGWNDLEGDDPISYQVFMQKDENMIALTPKTTENKFKIVLGERGKVTLVGRIYDSRGTFTEAELQVDVNDSGFVDAKERSEILLNSGMETMDSNMLFSSIHSIAHYAFHNTLNLNDLTKCIENLDGTLNKWMNSSMPRIGLSESSSVIDAVYTLLEKAEVYKEKLLLDIYSTQNKALNHTKTLDVRTYTIILSNLDKLLDSLQALSSQNESAYTEMDLFKMINQTLSEGTLKYLQTINPNESPVKYWGKKFNSTCLSADGKSLAKPIKYDSPIEGSSTKFNVNTSKNSDSTSYLVSILSVAPFKNISDALLSSASSSLASFEDYSFTEGSVVSSDSAVIKKYSYSDELTSVWVQPSLSKNTGTIINPVLSSEPVTEVSSEVSYETVNSSLEPTCTVYDLNIEKSSFKYCTTILRENGSATCVCEVVGLFGVQPYPTILNLVENRFEVWMDLGIPTVGITPVLVIFGIILLLYKLGWKDANKSDEINGDLLKMNVLEANKTLLKEIGAFTNELDQLSEKWDNEVLENLKKLLDEKMKSKYNDEVRKFSLTDENIGDCIENYIDSQNFDDLKCLISDLLDRNDEFKAEVKALRQKYNYFIRKIDLDEIYDWWRARPVLERMRKAIVSSLESKEKKVDCIIILDIKSHIALLNSIDKLKPHIIRYIKQNNIDGIYHYKKQNTGASVSFEIIDNTNNNVEECNEENINLGFDSQNTQEDDSFEFTTFLSKSIGALQTEAITSKNYEKNYFGYFIKHNDILGVIGYTDLNSPRRFRLTYLILAICTEITIAISAFDNYNRQIDREVWLLFYFQQQSFWIFVLSIGFGLLPLFTKLCFNYNVLSSQFEKHKLLKRTNKSIIAGYIVSWLMILGEFVYCLFKLKLCPLTNFHAYMSYIAQSLILFLISSGIGFPLVISAIHYCCFRNSCKNESKVIPETQNIA</sequence>
<dbReference type="InterPro" id="IPR006212">
    <property type="entry name" value="Furin_repeat"/>
</dbReference>
<dbReference type="SUPFAM" id="SSF49899">
    <property type="entry name" value="Concanavalin A-like lectins/glucanases"/>
    <property type="match status" value="2"/>
</dbReference>
<dbReference type="Pfam" id="PF02010">
    <property type="entry name" value="REJ"/>
    <property type="match status" value="1"/>
</dbReference>
<keyword evidence="3" id="KW-0812">Transmembrane</keyword>
<feature type="transmembrane region" description="Helical" evidence="3">
    <location>
        <begin position="2140"/>
        <end position="2161"/>
    </location>
</feature>
<feature type="signal peptide" evidence="4">
    <location>
        <begin position="1"/>
        <end position="17"/>
    </location>
</feature>
<gene>
    <name evidence="6" type="ORF">BSTOLATCC_MIC59782</name>
</gene>
<name>A0AAU9KEC4_9CILI</name>
<dbReference type="InterPro" id="IPR002859">
    <property type="entry name" value="PKD/REJ-like"/>
</dbReference>
<accession>A0AAU9KEC4</accession>
<evidence type="ECO:0000256" key="2">
    <source>
        <dbReference type="SAM" id="Coils"/>
    </source>
</evidence>
<keyword evidence="1" id="KW-1015">Disulfide bond</keyword>
<feature type="transmembrane region" description="Helical" evidence="3">
    <location>
        <begin position="2542"/>
        <end position="2565"/>
    </location>
</feature>
<dbReference type="SMART" id="SM00261">
    <property type="entry name" value="FU"/>
    <property type="match status" value="3"/>
</dbReference>
<dbReference type="InterPro" id="IPR000742">
    <property type="entry name" value="EGF"/>
</dbReference>
<dbReference type="EMBL" id="CAJZBQ010000057">
    <property type="protein sequence ID" value="CAG9333976.1"/>
    <property type="molecule type" value="Genomic_DNA"/>
</dbReference>
<evidence type="ECO:0000256" key="1">
    <source>
        <dbReference type="ARBA" id="ARBA00023157"/>
    </source>
</evidence>
<dbReference type="InterPro" id="IPR001368">
    <property type="entry name" value="TNFR/NGFR_Cys_rich_reg"/>
</dbReference>
<keyword evidence="3" id="KW-1133">Transmembrane helix</keyword>
<protein>
    <recommendedName>
        <fullName evidence="5">TNFR-Cys domain-containing protein</fullName>
    </recommendedName>
</protein>
<dbReference type="SMART" id="SM00181">
    <property type="entry name" value="EGF"/>
    <property type="match status" value="4"/>
</dbReference>
<feature type="transmembrane region" description="Helical" evidence="3">
    <location>
        <begin position="2585"/>
        <end position="2607"/>
    </location>
</feature>
<reference evidence="6" key="1">
    <citation type="submission" date="2021-09" db="EMBL/GenBank/DDBJ databases">
        <authorList>
            <consortium name="AG Swart"/>
            <person name="Singh M."/>
            <person name="Singh A."/>
            <person name="Seah K."/>
            <person name="Emmerich C."/>
        </authorList>
    </citation>
    <scope>NUCLEOTIDE SEQUENCE</scope>
    <source>
        <strain evidence="6">ATCC30299</strain>
    </source>
</reference>
<keyword evidence="4" id="KW-0732">Signal</keyword>
<organism evidence="6 7">
    <name type="scientific">Blepharisma stoltei</name>
    <dbReference type="NCBI Taxonomy" id="1481888"/>
    <lineage>
        <taxon>Eukaryota</taxon>
        <taxon>Sar</taxon>
        <taxon>Alveolata</taxon>
        <taxon>Ciliophora</taxon>
        <taxon>Postciliodesmatophora</taxon>
        <taxon>Heterotrichea</taxon>
        <taxon>Heterotrichida</taxon>
        <taxon>Blepharismidae</taxon>
        <taxon>Blepharisma</taxon>
    </lineage>
</organism>
<keyword evidence="2" id="KW-0175">Coiled coil</keyword>
<evidence type="ECO:0000256" key="3">
    <source>
        <dbReference type="SAM" id="Phobius"/>
    </source>
</evidence>
<feature type="chain" id="PRO_5043605738" description="TNFR-Cys domain-containing protein" evidence="4">
    <location>
        <begin position="18"/>
        <end position="2625"/>
    </location>
</feature>
<feature type="transmembrane region" description="Helical" evidence="3">
    <location>
        <begin position="2499"/>
        <end position="2521"/>
    </location>
</feature>
<comment type="caution">
    <text evidence="6">The sequence shown here is derived from an EMBL/GenBank/DDBJ whole genome shotgun (WGS) entry which is preliminary data.</text>
</comment>
<dbReference type="InterPro" id="IPR009030">
    <property type="entry name" value="Growth_fac_rcpt_cys_sf"/>
</dbReference>
<proteinExistence type="predicted"/>
<dbReference type="Pfam" id="PF13385">
    <property type="entry name" value="Laminin_G_3"/>
    <property type="match status" value="1"/>
</dbReference>
<keyword evidence="7" id="KW-1185">Reference proteome</keyword>
<evidence type="ECO:0000313" key="7">
    <source>
        <dbReference type="Proteomes" id="UP001162131"/>
    </source>
</evidence>
<keyword evidence="3" id="KW-0472">Membrane</keyword>